<protein>
    <submittedName>
        <fullName evidence="8">Mitochondrial phosphate carrier protein 3, mitochondrial</fullName>
    </submittedName>
</protein>
<evidence type="ECO:0000313" key="8">
    <source>
        <dbReference type="EMBL" id="RVW45144.1"/>
    </source>
</evidence>
<dbReference type="GO" id="GO:0005743">
    <property type="term" value="C:mitochondrial inner membrane"/>
    <property type="evidence" value="ECO:0007669"/>
    <property type="project" value="UniProtKB-SubCell"/>
</dbReference>
<keyword evidence="6" id="KW-0472">Membrane</keyword>
<keyword evidence="7" id="KW-0496">Mitochondrion</keyword>
<dbReference type="InterPro" id="IPR044677">
    <property type="entry name" value="SLC25A3/Pic2/Mir1-like"/>
</dbReference>
<dbReference type="AlphaFoldDB" id="A0A438EBU2"/>
<dbReference type="PANTHER" id="PTHR45671">
    <property type="entry name" value="SOLUTE CARRIER FAMILY 25 (MITOCHONDRIAL CARRIER PHOSPHATE CARRIER), MEMBER 3, LIKE-RELATED-RELATED"/>
    <property type="match status" value="1"/>
</dbReference>
<organism evidence="8 9">
    <name type="scientific">Vitis vinifera</name>
    <name type="common">Grape</name>
    <dbReference type="NCBI Taxonomy" id="29760"/>
    <lineage>
        <taxon>Eukaryota</taxon>
        <taxon>Viridiplantae</taxon>
        <taxon>Streptophyta</taxon>
        <taxon>Embryophyta</taxon>
        <taxon>Tracheophyta</taxon>
        <taxon>Spermatophyta</taxon>
        <taxon>Magnoliopsida</taxon>
        <taxon>eudicotyledons</taxon>
        <taxon>Gunneridae</taxon>
        <taxon>Pentapetalae</taxon>
        <taxon>rosids</taxon>
        <taxon>Vitales</taxon>
        <taxon>Vitaceae</taxon>
        <taxon>Viteae</taxon>
        <taxon>Vitis</taxon>
    </lineage>
</organism>
<dbReference type="PANTHER" id="PTHR45671:SF10">
    <property type="entry name" value="SOLUTE CARRIER FAMILY 25 MEMBER 3"/>
    <property type="match status" value="1"/>
</dbReference>
<keyword evidence="6" id="KW-1133">Transmembrane helix</keyword>
<accession>A0A438EBU2</accession>
<evidence type="ECO:0000256" key="1">
    <source>
        <dbReference type="ARBA" id="ARBA00004448"/>
    </source>
</evidence>
<sequence length="92" mass="9912">MAIFENTRHCIPTYLYSVSPKKSLILEEMASPPSVNGAESKRFVVPAPSEPAKIEMFSPAFYAASAFSGGLSTGLTHTAVTPFDLVKCNMQV</sequence>
<dbReference type="EMBL" id="QGNW01001336">
    <property type="protein sequence ID" value="RVW45144.1"/>
    <property type="molecule type" value="Genomic_DNA"/>
</dbReference>
<comment type="caution">
    <text evidence="8">The sequence shown here is derived from an EMBL/GenBank/DDBJ whole genome shotgun (WGS) entry which is preliminary data.</text>
</comment>
<name>A0A438EBU2_VITVI</name>
<evidence type="ECO:0000256" key="7">
    <source>
        <dbReference type="ARBA" id="ARBA00023128"/>
    </source>
</evidence>
<reference evidence="8 9" key="1">
    <citation type="journal article" date="2018" name="PLoS Genet.">
        <title>Population sequencing reveals clonal diversity and ancestral inbreeding in the grapevine cultivar Chardonnay.</title>
        <authorList>
            <person name="Roach M.J."/>
            <person name="Johnson D.L."/>
            <person name="Bohlmann J."/>
            <person name="van Vuuren H.J."/>
            <person name="Jones S.J."/>
            <person name="Pretorius I.S."/>
            <person name="Schmidt S.A."/>
            <person name="Borneman A.R."/>
        </authorList>
    </citation>
    <scope>NUCLEOTIDE SEQUENCE [LARGE SCALE GENOMIC DNA]</scope>
    <source>
        <strain evidence="9">cv. Chardonnay</strain>
        <tissue evidence="8">Leaf</tissue>
    </source>
</reference>
<proteinExistence type="inferred from homology"/>
<comment type="similarity">
    <text evidence="2">Belongs to the mitochondrial carrier (TC 2.A.29) family.</text>
</comment>
<keyword evidence="3" id="KW-0813">Transport</keyword>
<gene>
    <name evidence="8" type="primary">MPT3_6</name>
    <name evidence="8" type="ORF">CK203_067561</name>
</gene>
<evidence type="ECO:0000256" key="2">
    <source>
        <dbReference type="ARBA" id="ARBA00006375"/>
    </source>
</evidence>
<dbReference type="Pfam" id="PF00153">
    <property type="entry name" value="Mito_carr"/>
    <property type="match status" value="1"/>
</dbReference>
<evidence type="ECO:0000256" key="6">
    <source>
        <dbReference type="ARBA" id="ARBA00022989"/>
    </source>
</evidence>
<evidence type="ECO:0000256" key="3">
    <source>
        <dbReference type="ARBA" id="ARBA00022448"/>
    </source>
</evidence>
<keyword evidence="4" id="KW-0677">Repeat</keyword>
<dbReference type="GO" id="GO:0005315">
    <property type="term" value="F:phosphate transmembrane transporter activity"/>
    <property type="evidence" value="ECO:0007669"/>
    <property type="project" value="InterPro"/>
</dbReference>
<evidence type="ECO:0000256" key="5">
    <source>
        <dbReference type="ARBA" id="ARBA00022792"/>
    </source>
</evidence>
<evidence type="ECO:0000313" key="9">
    <source>
        <dbReference type="Proteomes" id="UP000288805"/>
    </source>
</evidence>
<dbReference type="GO" id="GO:1990547">
    <property type="term" value="P:mitochondrial phosphate ion transmembrane transport"/>
    <property type="evidence" value="ECO:0007669"/>
    <property type="project" value="InterPro"/>
</dbReference>
<evidence type="ECO:0000256" key="4">
    <source>
        <dbReference type="ARBA" id="ARBA00022737"/>
    </source>
</evidence>
<keyword evidence="5" id="KW-0999">Mitochondrion inner membrane</keyword>
<dbReference type="InterPro" id="IPR018108">
    <property type="entry name" value="MCP_transmembrane"/>
</dbReference>
<keyword evidence="6" id="KW-0812">Transmembrane</keyword>
<dbReference type="Proteomes" id="UP000288805">
    <property type="component" value="Unassembled WGS sequence"/>
</dbReference>
<comment type="subcellular location">
    <subcellularLocation>
        <location evidence="1">Mitochondrion inner membrane</location>
        <topology evidence="1">Multi-pass membrane protein</topology>
    </subcellularLocation>
</comment>